<sequence length="63" mass="6799">MSSVPPGGLLLDTGANGYLASVTIQVFLQHGYRFLGTVCSAQPNAWMKAYFGSKFELVEDNVT</sequence>
<keyword evidence="2" id="KW-1185">Reference proteome</keyword>
<dbReference type="RefSeq" id="XP_046014612.1">
    <property type="nucleotide sequence ID" value="XM_046158229.1"/>
</dbReference>
<dbReference type="InterPro" id="IPR036291">
    <property type="entry name" value="NAD(P)-bd_dom_sf"/>
</dbReference>
<dbReference type="Gene3D" id="3.40.50.720">
    <property type="entry name" value="NAD(P)-binding Rossmann-like Domain"/>
    <property type="match status" value="1"/>
</dbReference>
<dbReference type="Proteomes" id="UP000756346">
    <property type="component" value="Unassembled WGS sequence"/>
</dbReference>
<accession>A0A9P8Y7U4</accession>
<dbReference type="GeneID" id="70187775"/>
<name>A0A9P8Y7U4_9PEZI</name>
<gene>
    <name evidence="1" type="ORF">B0I36DRAFT_360034</name>
</gene>
<dbReference type="AlphaFoldDB" id="A0A9P8Y7U4"/>
<dbReference type="EMBL" id="JAGTJQ010000003">
    <property type="protein sequence ID" value="KAH7034519.1"/>
    <property type="molecule type" value="Genomic_DNA"/>
</dbReference>
<reference evidence="1" key="1">
    <citation type="journal article" date="2021" name="Nat. Commun.">
        <title>Genetic determinants of endophytism in the Arabidopsis root mycobiome.</title>
        <authorList>
            <person name="Mesny F."/>
            <person name="Miyauchi S."/>
            <person name="Thiergart T."/>
            <person name="Pickel B."/>
            <person name="Atanasova L."/>
            <person name="Karlsson M."/>
            <person name="Huettel B."/>
            <person name="Barry K.W."/>
            <person name="Haridas S."/>
            <person name="Chen C."/>
            <person name="Bauer D."/>
            <person name="Andreopoulos W."/>
            <person name="Pangilinan J."/>
            <person name="LaButti K."/>
            <person name="Riley R."/>
            <person name="Lipzen A."/>
            <person name="Clum A."/>
            <person name="Drula E."/>
            <person name="Henrissat B."/>
            <person name="Kohler A."/>
            <person name="Grigoriev I.V."/>
            <person name="Martin F.M."/>
            <person name="Hacquard S."/>
        </authorList>
    </citation>
    <scope>NUCLEOTIDE SEQUENCE</scope>
    <source>
        <strain evidence="1">MPI-CAGE-CH-0230</strain>
    </source>
</reference>
<evidence type="ECO:0000313" key="1">
    <source>
        <dbReference type="EMBL" id="KAH7034519.1"/>
    </source>
</evidence>
<dbReference type="OrthoDB" id="2735536at2759"/>
<dbReference type="SUPFAM" id="SSF51735">
    <property type="entry name" value="NAD(P)-binding Rossmann-fold domains"/>
    <property type="match status" value="1"/>
</dbReference>
<organism evidence="1 2">
    <name type="scientific">Microdochium trichocladiopsis</name>
    <dbReference type="NCBI Taxonomy" id="1682393"/>
    <lineage>
        <taxon>Eukaryota</taxon>
        <taxon>Fungi</taxon>
        <taxon>Dikarya</taxon>
        <taxon>Ascomycota</taxon>
        <taxon>Pezizomycotina</taxon>
        <taxon>Sordariomycetes</taxon>
        <taxon>Xylariomycetidae</taxon>
        <taxon>Xylariales</taxon>
        <taxon>Microdochiaceae</taxon>
        <taxon>Microdochium</taxon>
    </lineage>
</organism>
<evidence type="ECO:0000313" key="2">
    <source>
        <dbReference type="Proteomes" id="UP000756346"/>
    </source>
</evidence>
<protein>
    <submittedName>
        <fullName evidence="1">Uncharacterized protein</fullName>
    </submittedName>
</protein>
<proteinExistence type="predicted"/>
<comment type="caution">
    <text evidence="1">The sequence shown here is derived from an EMBL/GenBank/DDBJ whole genome shotgun (WGS) entry which is preliminary data.</text>
</comment>